<name>A0ABS7TJE2_9BACT</name>
<evidence type="ECO:0000313" key="1">
    <source>
        <dbReference type="EMBL" id="MBZ5708350.1"/>
    </source>
</evidence>
<protein>
    <submittedName>
        <fullName evidence="1">Uncharacterized protein</fullName>
    </submittedName>
</protein>
<reference evidence="1" key="1">
    <citation type="submission" date="2021-08" db="EMBL/GenBank/DDBJ databases">
        <authorList>
            <person name="Stevens D.C."/>
        </authorList>
    </citation>
    <scope>NUCLEOTIDE SEQUENCE</scope>
    <source>
        <strain evidence="1">DSM 53165</strain>
    </source>
</reference>
<gene>
    <name evidence="1" type="ORF">K7C98_03715</name>
</gene>
<proteinExistence type="predicted"/>
<accession>A0ABS7TJE2</accession>
<dbReference type="RefSeq" id="WP_224190100.1">
    <property type="nucleotide sequence ID" value="NZ_JAIRAU010000001.1"/>
</dbReference>
<comment type="caution">
    <text evidence="1">The sequence shown here is derived from an EMBL/GenBank/DDBJ whole genome shotgun (WGS) entry which is preliminary data.</text>
</comment>
<evidence type="ECO:0000313" key="2">
    <source>
        <dbReference type="Proteomes" id="UP001139031"/>
    </source>
</evidence>
<keyword evidence="2" id="KW-1185">Reference proteome</keyword>
<sequence>MPNHAYEGWLTGPSGQVVPAAQIYADYLSGGPRSVVPELPAAELARLLEEGLGDAPDAITRASEARLIELDDEWDGRFPEFHELRLRADRARAARALARWDAYRATLRAGVATAQAFHQVLGGYAHPRTFMLYAAGMATETAYRWDLPAGRRAVPAAGGGDGTVPIASAQGLDAGVGAQWAGAAPPRLALAEDVGAHEHSTCFVPDVNQRVVRRVQALRLLP</sequence>
<organism evidence="1 2">
    <name type="scientific">Nannocystis pusilla</name>
    <dbReference type="NCBI Taxonomy" id="889268"/>
    <lineage>
        <taxon>Bacteria</taxon>
        <taxon>Pseudomonadati</taxon>
        <taxon>Myxococcota</taxon>
        <taxon>Polyangia</taxon>
        <taxon>Nannocystales</taxon>
        <taxon>Nannocystaceae</taxon>
        <taxon>Nannocystis</taxon>
    </lineage>
</organism>
<dbReference type="EMBL" id="JAIRAU010000001">
    <property type="protein sequence ID" value="MBZ5708350.1"/>
    <property type="molecule type" value="Genomic_DNA"/>
</dbReference>
<dbReference type="Proteomes" id="UP001139031">
    <property type="component" value="Unassembled WGS sequence"/>
</dbReference>